<evidence type="ECO:0000313" key="4">
    <source>
        <dbReference type="Proteomes" id="UP000325081"/>
    </source>
</evidence>
<evidence type="ECO:0000313" key="3">
    <source>
        <dbReference type="EMBL" id="GER54416.1"/>
    </source>
</evidence>
<dbReference type="AlphaFoldDB" id="A0A5A7RAW1"/>
<dbReference type="Proteomes" id="UP000325081">
    <property type="component" value="Unassembled WGS sequence"/>
</dbReference>
<name>A0A5A7RAW1_STRAF</name>
<dbReference type="PANTHER" id="PTHR34145:SF68">
    <property type="entry name" value="FBD DOMAIN-CONTAINING PROTEIN"/>
    <property type="match status" value="1"/>
</dbReference>
<dbReference type="InterPro" id="IPR006566">
    <property type="entry name" value="FBD"/>
</dbReference>
<feature type="domain" description="F-box" evidence="1">
    <location>
        <begin position="41"/>
        <end position="79"/>
    </location>
</feature>
<dbReference type="Pfam" id="PF00646">
    <property type="entry name" value="F-box"/>
    <property type="match status" value="1"/>
</dbReference>
<accession>A0A5A7RAW1</accession>
<sequence>MDPKSKHWCLMGCKRVELDLKLQPKKYAERSRLDKNGNDWISRLPNDILIIILSLVPLKEAACTTILSSRFINLWKHIPSLNFYEDNLKHLEFYCLYHVKSIRISAPNLSVLIVDRLKVVRLENVPVFSEVSVICGMDSIECLFPTIACCISRLKMLTLELIGLEKNIDHCKFPELPMLKKLELIWFQDSQDPSWPCRNYKNYEIELPHEHLKWFESCGYHGRFLDVGFVRYIVENFVMLKNLVIDTSYLGWATRTCEVLEREKSCKELRKATA</sequence>
<keyword evidence="4" id="KW-1185">Reference proteome</keyword>
<dbReference type="InterPro" id="IPR001810">
    <property type="entry name" value="F-box_dom"/>
</dbReference>
<dbReference type="PANTHER" id="PTHR34145">
    <property type="entry name" value="OS02G0105600 PROTEIN"/>
    <property type="match status" value="1"/>
</dbReference>
<protein>
    <submittedName>
        <fullName evidence="3">F-box protein</fullName>
    </submittedName>
</protein>
<gene>
    <name evidence="3" type="ORF">STAS_32001</name>
</gene>
<dbReference type="OrthoDB" id="888406at2759"/>
<evidence type="ECO:0000259" key="1">
    <source>
        <dbReference type="Pfam" id="PF00646"/>
    </source>
</evidence>
<evidence type="ECO:0000259" key="2">
    <source>
        <dbReference type="Pfam" id="PF08387"/>
    </source>
</evidence>
<organism evidence="3 4">
    <name type="scientific">Striga asiatica</name>
    <name type="common">Asiatic witchweed</name>
    <name type="synonym">Buchnera asiatica</name>
    <dbReference type="NCBI Taxonomy" id="4170"/>
    <lineage>
        <taxon>Eukaryota</taxon>
        <taxon>Viridiplantae</taxon>
        <taxon>Streptophyta</taxon>
        <taxon>Embryophyta</taxon>
        <taxon>Tracheophyta</taxon>
        <taxon>Spermatophyta</taxon>
        <taxon>Magnoliopsida</taxon>
        <taxon>eudicotyledons</taxon>
        <taxon>Gunneridae</taxon>
        <taxon>Pentapetalae</taxon>
        <taxon>asterids</taxon>
        <taxon>lamiids</taxon>
        <taxon>Lamiales</taxon>
        <taxon>Orobanchaceae</taxon>
        <taxon>Buchnereae</taxon>
        <taxon>Striga</taxon>
    </lineage>
</organism>
<comment type="caution">
    <text evidence="3">The sequence shown here is derived from an EMBL/GenBank/DDBJ whole genome shotgun (WGS) entry which is preliminary data.</text>
</comment>
<reference evidence="4" key="1">
    <citation type="journal article" date="2019" name="Curr. Biol.">
        <title>Genome Sequence of Striga asiatica Provides Insight into the Evolution of Plant Parasitism.</title>
        <authorList>
            <person name="Yoshida S."/>
            <person name="Kim S."/>
            <person name="Wafula E.K."/>
            <person name="Tanskanen J."/>
            <person name="Kim Y.M."/>
            <person name="Honaas L."/>
            <person name="Yang Z."/>
            <person name="Spallek T."/>
            <person name="Conn C.E."/>
            <person name="Ichihashi Y."/>
            <person name="Cheong K."/>
            <person name="Cui S."/>
            <person name="Der J.P."/>
            <person name="Gundlach H."/>
            <person name="Jiao Y."/>
            <person name="Hori C."/>
            <person name="Ishida J.K."/>
            <person name="Kasahara H."/>
            <person name="Kiba T."/>
            <person name="Kim M.S."/>
            <person name="Koo N."/>
            <person name="Laohavisit A."/>
            <person name="Lee Y.H."/>
            <person name="Lumba S."/>
            <person name="McCourt P."/>
            <person name="Mortimer J.C."/>
            <person name="Mutuku J.M."/>
            <person name="Nomura T."/>
            <person name="Sasaki-Sekimoto Y."/>
            <person name="Seto Y."/>
            <person name="Wang Y."/>
            <person name="Wakatake T."/>
            <person name="Sakakibara H."/>
            <person name="Demura T."/>
            <person name="Yamaguchi S."/>
            <person name="Yoneyama K."/>
            <person name="Manabe R.I."/>
            <person name="Nelson D.C."/>
            <person name="Schulman A.H."/>
            <person name="Timko M.P."/>
            <person name="dePamphilis C.W."/>
            <person name="Choi D."/>
            <person name="Shirasu K."/>
        </authorList>
    </citation>
    <scope>NUCLEOTIDE SEQUENCE [LARGE SCALE GENOMIC DNA]</scope>
    <source>
        <strain evidence="4">cv. UVA1</strain>
    </source>
</reference>
<dbReference type="SUPFAM" id="SSF81383">
    <property type="entry name" value="F-box domain"/>
    <property type="match status" value="1"/>
</dbReference>
<dbReference type="InterPro" id="IPR053772">
    <property type="entry name" value="At1g61320/At1g61330-like"/>
</dbReference>
<dbReference type="Pfam" id="PF08387">
    <property type="entry name" value="FBD"/>
    <property type="match status" value="1"/>
</dbReference>
<dbReference type="EMBL" id="BKCP01011070">
    <property type="protein sequence ID" value="GER54416.1"/>
    <property type="molecule type" value="Genomic_DNA"/>
</dbReference>
<feature type="domain" description="FBD" evidence="2">
    <location>
        <begin position="209"/>
        <end position="245"/>
    </location>
</feature>
<proteinExistence type="predicted"/>
<dbReference type="InterPro" id="IPR036047">
    <property type="entry name" value="F-box-like_dom_sf"/>
</dbReference>